<dbReference type="EMBL" id="CP053564">
    <property type="protein sequence ID" value="QJY45718.1"/>
    <property type="molecule type" value="Genomic_DNA"/>
</dbReference>
<feature type="signal peptide" evidence="2">
    <location>
        <begin position="1"/>
        <end position="28"/>
    </location>
</feature>
<evidence type="ECO:0000256" key="2">
    <source>
        <dbReference type="SAM" id="SignalP"/>
    </source>
</evidence>
<keyword evidence="4" id="KW-1185">Reference proteome</keyword>
<accession>A0A6M6JCN4</accession>
<evidence type="ECO:0000256" key="1">
    <source>
        <dbReference type="SAM" id="MobiDB-lite"/>
    </source>
</evidence>
<evidence type="ECO:0000313" key="3">
    <source>
        <dbReference type="EMBL" id="QJY45718.1"/>
    </source>
</evidence>
<reference evidence="3 4" key="1">
    <citation type="submission" date="2020-05" db="EMBL/GenBank/DDBJ databases">
        <authorList>
            <person name="Mo P."/>
        </authorList>
    </citation>
    <scope>NUCLEOTIDE SEQUENCE [LARGE SCALE GENOMIC DNA]</scope>
    <source>
        <strain evidence="3 4">Gen01</strain>
    </source>
</reference>
<dbReference type="RefSeq" id="WP_172156132.1">
    <property type="nucleotide sequence ID" value="NZ_CP053564.1"/>
</dbReference>
<dbReference type="KEGG" id="pbro:HOP40_07825"/>
<name>A0A6M6JCN4_9PSEU</name>
<feature type="compositionally biased region" description="Gly residues" evidence="1">
    <location>
        <begin position="61"/>
        <end position="70"/>
    </location>
</feature>
<sequence length="91" mass="8854">MLATLARVVAIAALTGGAVLVGAGSASAAHCTGTTAEDMSSPGFSYFGTDHVKEAEHAEGGNPGPHGGTSGASNCRDTTGSPAERAPGQNR</sequence>
<proteinExistence type="predicted"/>
<dbReference type="AlphaFoldDB" id="A0A6M6JCN4"/>
<feature type="compositionally biased region" description="Basic and acidic residues" evidence="1">
    <location>
        <begin position="50"/>
        <end position="59"/>
    </location>
</feature>
<protein>
    <submittedName>
        <fullName evidence="3">Uncharacterized protein</fullName>
    </submittedName>
</protein>
<gene>
    <name evidence="3" type="ORF">HOP40_07825</name>
</gene>
<dbReference type="Proteomes" id="UP000505377">
    <property type="component" value="Chromosome"/>
</dbReference>
<feature type="chain" id="PRO_5026895699" evidence="2">
    <location>
        <begin position="29"/>
        <end position="91"/>
    </location>
</feature>
<feature type="region of interest" description="Disordered" evidence="1">
    <location>
        <begin position="33"/>
        <end position="91"/>
    </location>
</feature>
<keyword evidence="2" id="KW-0732">Signal</keyword>
<evidence type="ECO:0000313" key="4">
    <source>
        <dbReference type="Proteomes" id="UP000505377"/>
    </source>
</evidence>
<organism evidence="3 4">
    <name type="scientific">Pseudonocardia broussonetiae</name>
    <dbReference type="NCBI Taxonomy" id="2736640"/>
    <lineage>
        <taxon>Bacteria</taxon>
        <taxon>Bacillati</taxon>
        <taxon>Actinomycetota</taxon>
        <taxon>Actinomycetes</taxon>
        <taxon>Pseudonocardiales</taxon>
        <taxon>Pseudonocardiaceae</taxon>
        <taxon>Pseudonocardia</taxon>
    </lineage>
</organism>